<sequence>MELNVTPQISDLEPVTYSMLINTDKSNKTTVIDQKKLVQNFKLDIKVDSDGIPGYTKKPALPAFISKRFFQIQNLEKPNKSDFSYSYPPNGPIEPDFVCLFCEEKGPRFHLENCKRPFDSSLVLDHTTPRFPGIEPGAHYDVIIKKSGQKKAVKEHVRSEKFTDQVEIIYESVSKKETTIRVSRNGTINIISANFFDNTLPGEIVKRINDTGASVGVYSIDPEKTYKYLLFAQFNLFPEALKKELIINLNTIDNNLWKVPIFKSSFQSRTIFKLNDDSFYYVSDYFYNTGDKKSKTGKLTNPYIIFTLIPPEGIVKIIVQVYLRGSVQLKASYLKGNTVGLSNKVIEDAYFFLKEIFEELLIYSGESQFNIIQPAIVVEKIFEDIPNMVPDKNGKPIKKPQKVHNRGKAGGHDLRPIPFSFNGKCPEPGYYVAPRGVRREDGKYEPICYVMKKTGKDSKARLLNMLINGYPDSEAARYGETVTKDDSAIYIPGTKVIEQRGFPGLNTLSKDELIACMKDKGYVRESNIFDKSKNVSSYQQFKASVPLPTLQFKKIKQITDLNFVGNFLVTPINNDTLRVKLYFDEYGKSYFVNTFKEVSESGISVIPELAGTVIDGYLYPFPKNFTFYPFDINDSLPFYGTSPNRMERLRKVVAIINTKPKSVNIELDFNLDVMGGSKNYLDNYPEISGLLFIPFDGKHYYSWTDIQHDSNMTVDLDISFIDKNRWKVTVQGKELPGIGVIELPVAFTNGKPKKMTVLFKINLRTTDFKLVEKKPFIPIEQLEGPVNSYDEVVGILESISSPIPRTAFTN</sequence>
<protein>
    <submittedName>
        <fullName evidence="1">Uncharacterized protein</fullName>
    </submittedName>
</protein>
<name>A0A6C0B0W4_9ZZZZ</name>
<accession>A0A6C0B0W4</accession>
<dbReference type="EMBL" id="MN739041">
    <property type="protein sequence ID" value="QHS85159.1"/>
    <property type="molecule type" value="Genomic_DNA"/>
</dbReference>
<reference evidence="1" key="1">
    <citation type="journal article" date="2020" name="Nature">
        <title>Giant virus diversity and host interactions through global metagenomics.</title>
        <authorList>
            <person name="Schulz F."/>
            <person name="Roux S."/>
            <person name="Paez-Espino D."/>
            <person name="Jungbluth S."/>
            <person name="Walsh D.A."/>
            <person name="Denef V.J."/>
            <person name="McMahon K.D."/>
            <person name="Konstantinidis K.T."/>
            <person name="Eloe-Fadrosh E.A."/>
            <person name="Kyrpides N.C."/>
            <person name="Woyke T."/>
        </authorList>
    </citation>
    <scope>NUCLEOTIDE SEQUENCE</scope>
    <source>
        <strain evidence="1">GVMAG-M-3300009182-67</strain>
    </source>
</reference>
<organism evidence="1">
    <name type="scientific">viral metagenome</name>
    <dbReference type="NCBI Taxonomy" id="1070528"/>
    <lineage>
        <taxon>unclassified sequences</taxon>
        <taxon>metagenomes</taxon>
        <taxon>organismal metagenomes</taxon>
    </lineage>
</organism>
<dbReference type="AlphaFoldDB" id="A0A6C0B0W4"/>
<evidence type="ECO:0000313" key="1">
    <source>
        <dbReference type="EMBL" id="QHS85159.1"/>
    </source>
</evidence>
<proteinExistence type="predicted"/>